<gene>
    <name evidence="1" type="ORF">BN14_08616</name>
</gene>
<dbReference type="AlphaFoldDB" id="M5C605"/>
<reference evidence="1 2" key="1">
    <citation type="journal article" date="2013" name="J. Biotechnol.">
        <title>Establishment and interpretation of the genome sequence of the phytopathogenic fungus Rhizoctonia solani AG1-IB isolate 7/3/14.</title>
        <authorList>
            <person name="Wibberg D.W."/>
            <person name="Jelonek L.J."/>
            <person name="Rupp O.R."/>
            <person name="Hennig M.H."/>
            <person name="Eikmeyer F.E."/>
            <person name="Goesmann A.G."/>
            <person name="Hartmann A.H."/>
            <person name="Borriss R.B."/>
            <person name="Grosch R.G."/>
            <person name="Puehler A.P."/>
            <person name="Schlueter A.S."/>
        </authorList>
    </citation>
    <scope>NUCLEOTIDE SEQUENCE [LARGE SCALE GENOMIC DNA]</scope>
    <source>
        <strain evidence="2">AG1-IB / isolate 7/3/14</strain>
    </source>
</reference>
<dbReference type="Pfam" id="PF25156">
    <property type="entry name" value="PNGase_A_C"/>
    <property type="match status" value="1"/>
</dbReference>
<accession>M5C605</accession>
<evidence type="ECO:0000313" key="1">
    <source>
        <dbReference type="EMBL" id="CCO34515.1"/>
    </source>
</evidence>
<dbReference type="HOGENOM" id="CLU_1416074_0_0_1"/>
<evidence type="ECO:0000313" key="2">
    <source>
        <dbReference type="Proteomes" id="UP000012065"/>
    </source>
</evidence>
<dbReference type="Proteomes" id="UP000012065">
    <property type="component" value="Unassembled WGS sequence"/>
</dbReference>
<name>M5C605_THACB</name>
<organism evidence="1 2">
    <name type="scientific">Thanatephorus cucumeris (strain AG1-IB / isolate 7/3/14)</name>
    <name type="common">Lettuce bottom rot fungus</name>
    <name type="synonym">Rhizoctonia solani</name>
    <dbReference type="NCBI Taxonomy" id="1108050"/>
    <lineage>
        <taxon>Eukaryota</taxon>
        <taxon>Fungi</taxon>
        <taxon>Dikarya</taxon>
        <taxon>Basidiomycota</taxon>
        <taxon>Agaricomycotina</taxon>
        <taxon>Agaricomycetes</taxon>
        <taxon>Cantharellales</taxon>
        <taxon>Ceratobasidiaceae</taxon>
        <taxon>Rhizoctonia</taxon>
        <taxon>Rhizoctonia solani AG-1</taxon>
    </lineage>
</organism>
<sequence length="192" mass="20758">MGKITSYTVDPYVNPSVVASATPDNATVHASIAAQRKLRIVSELVVGGNEKRSVVFEQDLKFENIQDYADDGWVQWGAQSTTGYTKSSTNGKVSLLDTFSYPLSVFSNYTLYSMQFGAYGSAINQTFTRALLPPSGVAHTIFWTSRAQGWVGMDDAPGLRHAINGTGETEQAFAYGDVAGEVGTSTSFLKRC</sequence>
<proteinExistence type="predicted"/>
<dbReference type="EMBL" id="CAOJ01013210">
    <property type="protein sequence ID" value="CCO34515.1"/>
    <property type="molecule type" value="Genomic_DNA"/>
</dbReference>
<comment type="caution">
    <text evidence="1">The sequence shown here is derived from an EMBL/GenBank/DDBJ whole genome shotgun (WGS) entry which is preliminary data.</text>
</comment>
<protein>
    <submittedName>
        <fullName evidence="1">Uncharacterized protein</fullName>
    </submittedName>
</protein>